<organism evidence="2 3">
    <name type="scientific">Desulfovibrio piger</name>
    <dbReference type="NCBI Taxonomy" id="901"/>
    <lineage>
        <taxon>Bacteria</taxon>
        <taxon>Pseudomonadati</taxon>
        <taxon>Thermodesulfobacteriota</taxon>
        <taxon>Desulfovibrionia</taxon>
        <taxon>Desulfovibrionales</taxon>
        <taxon>Desulfovibrionaceae</taxon>
        <taxon>Desulfovibrio</taxon>
    </lineage>
</organism>
<protein>
    <submittedName>
        <fullName evidence="2">Uncharacterized protein</fullName>
    </submittedName>
</protein>
<accession>A0A1K1LDV5</accession>
<dbReference type="AlphaFoldDB" id="A0A1K1LDV5"/>
<proteinExistence type="predicted"/>
<feature type="region of interest" description="Disordered" evidence="1">
    <location>
        <begin position="103"/>
        <end position="137"/>
    </location>
</feature>
<dbReference type="EMBL" id="LT630450">
    <property type="protein sequence ID" value="SFV72888.1"/>
    <property type="molecule type" value="Genomic_DNA"/>
</dbReference>
<gene>
    <name evidence="2" type="ORF">DESPIGER_1025</name>
</gene>
<evidence type="ECO:0000256" key="1">
    <source>
        <dbReference type="SAM" id="MobiDB-lite"/>
    </source>
</evidence>
<reference evidence="3" key="1">
    <citation type="submission" date="2016-10" db="EMBL/GenBank/DDBJ databases">
        <authorList>
            <person name="Wegmann U."/>
        </authorList>
    </citation>
    <scope>NUCLEOTIDE SEQUENCE [LARGE SCALE GENOMIC DNA]</scope>
</reference>
<keyword evidence="3" id="KW-1185">Reference proteome</keyword>
<evidence type="ECO:0000313" key="3">
    <source>
        <dbReference type="Proteomes" id="UP000186323"/>
    </source>
</evidence>
<feature type="region of interest" description="Disordered" evidence="1">
    <location>
        <begin position="149"/>
        <end position="194"/>
    </location>
</feature>
<evidence type="ECO:0000313" key="2">
    <source>
        <dbReference type="EMBL" id="SFV72888.1"/>
    </source>
</evidence>
<feature type="compositionally biased region" description="Low complexity" evidence="1">
    <location>
        <begin position="150"/>
        <end position="179"/>
    </location>
</feature>
<dbReference type="Proteomes" id="UP000186323">
    <property type="component" value="Chromosome I"/>
</dbReference>
<sequence>MCWNCSTKFNIQSYTFLVSMSMQEKGRNGRGSWQKSLRNTGRGRKLTGIRHVPFPKGHWRCGDRDAGHASEGAAPPGFPRAGARRMNIDEYYIRMEAAALPRAPGRKAGSYGGLPSGTHGTADGGRRRGRRLCRDSRLGIGQKPLRELWSMPGRRGMPSRGGAFPAGEEPGGVAPAAVPCSGDRAGAGTDPVFS</sequence>
<name>A0A1K1LDV5_9BACT</name>
<dbReference type="KEGG" id="dpg:DESPIGER_1025"/>